<proteinExistence type="predicted"/>
<dbReference type="AlphaFoldDB" id="A0A2G8K4T9"/>
<dbReference type="GO" id="GO:0005509">
    <property type="term" value="F:calcium ion binding"/>
    <property type="evidence" value="ECO:0007669"/>
    <property type="project" value="InterPro"/>
</dbReference>
<comment type="caution">
    <text evidence="3">The sequence shown here is derived from an EMBL/GenBank/DDBJ whole genome shotgun (WGS) entry which is preliminary data.</text>
</comment>
<dbReference type="PANTHER" id="PTHR47225">
    <property type="entry name" value="EF-HAND CALCIUM-BINDING DOMAIN-CONTAINING PROTEIN 12"/>
    <property type="match status" value="1"/>
</dbReference>
<feature type="compositionally biased region" description="Basic residues" evidence="1">
    <location>
        <begin position="354"/>
        <end position="366"/>
    </location>
</feature>
<organism evidence="3 4">
    <name type="scientific">Stichopus japonicus</name>
    <name type="common">Sea cucumber</name>
    <dbReference type="NCBI Taxonomy" id="307972"/>
    <lineage>
        <taxon>Eukaryota</taxon>
        <taxon>Metazoa</taxon>
        <taxon>Echinodermata</taxon>
        <taxon>Eleutherozoa</taxon>
        <taxon>Echinozoa</taxon>
        <taxon>Holothuroidea</taxon>
        <taxon>Aspidochirotacea</taxon>
        <taxon>Aspidochirotida</taxon>
        <taxon>Stichopodidae</taxon>
        <taxon>Apostichopus</taxon>
    </lineage>
</organism>
<dbReference type="PANTHER" id="PTHR47225:SF1">
    <property type="entry name" value="EF-HAND CALCIUM-BINDING DOMAIN-CONTAINING PROTEIN 12"/>
    <property type="match status" value="1"/>
</dbReference>
<protein>
    <submittedName>
        <fullName evidence="3">Putative EF-hand calcium-binding domain-containing protein 12 isoform X1</fullName>
    </submittedName>
</protein>
<dbReference type="Gene3D" id="1.10.238.10">
    <property type="entry name" value="EF-hand"/>
    <property type="match status" value="1"/>
</dbReference>
<dbReference type="PROSITE" id="PS50222">
    <property type="entry name" value="EF_HAND_2"/>
    <property type="match status" value="2"/>
</dbReference>
<dbReference type="Proteomes" id="UP000230750">
    <property type="component" value="Unassembled WGS sequence"/>
</dbReference>
<feature type="compositionally biased region" description="Basic and acidic residues" evidence="1">
    <location>
        <begin position="279"/>
        <end position="290"/>
    </location>
</feature>
<accession>A0A2G8K4T9</accession>
<feature type="domain" description="EF-hand" evidence="2">
    <location>
        <begin position="200"/>
        <end position="235"/>
    </location>
</feature>
<dbReference type="OrthoDB" id="10005811at2759"/>
<evidence type="ECO:0000313" key="4">
    <source>
        <dbReference type="Proteomes" id="UP000230750"/>
    </source>
</evidence>
<keyword evidence="4" id="KW-1185">Reference proteome</keyword>
<reference evidence="3 4" key="1">
    <citation type="journal article" date="2017" name="PLoS Biol.">
        <title>The sea cucumber genome provides insights into morphological evolution and visceral regeneration.</title>
        <authorList>
            <person name="Zhang X."/>
            <person name="Sun L."/>
            <person name="Yuan J."/>
            <person name="Sun Y."/>
            <person name="Gao Y."/>
            <person name="Zhang L."/>
            <person name="Li S."/>
            <person name="Dai H."/>
            <person name="Hamel J.F."/>
            <person name="Liu C."/>
            <person name="Yu Y."/>
            <person name="Liu S."/>
            <person name="Lin W."/>
            <person name="Guo K."/>
            <person name="Jin S."/>
            <person name="Xu P."/>
            <person name="Storey K.B."/>
            <person name="Huan P."/>
            <person name="Zhang T."/>
            <person name="Zhou Y."/>
            <person name="Zhang J."/>
            <person name="Lin C."/>
            <person name="Li X."/>
            <person name="Xing L."/>
            <person name="Huo D."/>
            <person name="Sun M."/>
            <person name="Wang L."/>
            <person name="Mercier A."/>
            <person name="Li F."/>
            <person name="Yang H."/>
            <person name="Xiang J."/>
        </authorList>
    </citation>
    <scope>NUCLEOTIDE SEQUENCE [LARGE SCALE GENOMIC DNA]</scope>
    <source>
        <strain evidence="3">Shaxun</strain>
        <tissue evidence="3">Muscle</tissue>
    </source>
</reference>
<gene>
    <name evidence="3" type="ORF">BSL78_20135</name>
</gene>
<dbReference type="InterPro" id="IPR002048">
    <property type="entry name" value="EF_hand_dom"/>
</dbReference>
<dbReference type="SUPFAM" id="SSF47473">
    <property type="entry name" value="EF-hand"/>
    <property type="match status" value="1"/>
</dbReference>
<dbReference type="Pfam" id="PF13499">
    <property type="entry name" value="EF-hand_7"/>
    <property type="match status" value="1"/>
</dbReference>
<feature type="region of interest" description="Disordered" evidence="1">
    <location>
        <begin position="279"/>
        <end position="306"/>
    </location>
</feature>
<dbReference type="InterPro" id="IPR042847">
    <property type="entry name" value="EFC12"/>
</dbReference>
<evidence type="ECO:0000259" key="2">
    <source>
        <dbReference type="PROSITE" id="PS50222"/>
    </source>
</evidence>
<name>A0A2G8K4T9_STIJA</name>
<evidence type="ECO:0000256" key="1">
    <source>
        <dbReference type="SAM" id="MobiDB-lite"/>
    </source>
</evidence>
<feature type="domain" description="EF-hand" evidence="2">
    <location>
        <begin position="236"/>
        <end position="271"/>
    </location>
</feature>
<sequence>MVDVEWSDYGLKRLFNPESWEFLPIKDQLKHYKARDLHKSKVFATAKKIWGSTRIRKRTFIAPPMNDMEGKDTDIMVQSSPRIPSTEGQRIFLPEEPRILSKQETQELHQKITRVAEDSSEVERWIRCDGPGEKWLQGKPELTILEQRVLNRIVQRKIQNTEQDNDIAITSLAVPSRSPQPDLVYDLPEAVKIIARHLSERRLRVVDLFAQADKDKSWSITRQEFKNCIKEAKIPLSDIMLDELVDNLDKDANEEIDFREFVDGIKFFKLGERRKAKAESHLDQRARDIMESVSSPSKRLLDSEKPSRVASAVSDTSYYSTSSALSDSSYLSVPAIDITERRELAPDDMIEKRKRERHSAKGRRRRKDVDKVRTGNRFVDRHSLKSTLGDDVREDVDRFREARLKDYYKLCSLCKDREISLTPNLLERALLYPGDKPHRRIRKRITIPGPGLLSCHFADPPAPPENPDDDLDFDKVFYNDDGEPVMEIKHSFPKADDVKPNVEMQNLPTGKALVRSKINSWLTFEDYVRLTSHLGKRYVKLRETEQEVDPFWPGHLLDKIQLCMTTIQGAPPIASTGPDDPKN</sequence>
<dbReference type="EMBL" id="MRZV01000884">
    <property type="protein sequence ID" value="PIK43018.1"/>
    <property type="molecule type" value="Genomic_DNA"/>
</dbReference>
<feature type="region of interest" description="Disordered" evidence="1">
    <location>
        <begin position="347"/>
        <end position="371"/>
    </location>
</feature>
<dbReference type="CDD" id="cd00051">
    <property type="entry name" value="EFh"/>
    <property type="match status" value="1"/>
</dbReference>
<dbReference type="InterPro" id="IPR011992">
    <property type="entry name" value="EF-hand-dom_pair"/>
</dbReference>
<evidence type="ECO:0000313" key="3">
    <source>
        <dbReference type="EMBL" id="PIK43018.1"/>
    </source>
</evidence>